<keyword evidence="3" id="KW-1185">Reference proteome</keyword>
<accession>A0A317VMM2</accession>
<evidence type="ECO:0000313" key="2">
    <source>
        <dbReference type="EMBL" id="PWY73170.1"/>
    </source>
</evidence>
<dbReference type="OrthoDB" id="10491860at2759"/>
<dbReference type="EMBL" id="MSFK01000032">
    <property type="protein sequence ID" value="PWY73170.1"/>
    <property type="molecule type" value="Genomic_DNA"/>
</dbReference>
<dbReference type="GeneID" id="37116256"/>
<reference evidence="2 3" key="1">
    <citation type="submission" date="2016-12" db="EMBL/GenBank/DDBJ databases">
        <title>The genomes of Aspergillus section Nigri reveals drivers in fungal speciation.</title>
        <authorList>
            <consortium name="DOE Joint Genome Institute"/>
            <person name="Vesth T.C."/>
            <person name="Nybo J."/>
            <person name="Theobald S."/>
            <person name="Brandl J."/>
            <person name="Frisvad J.C."/>
            <person name="Nielsen K.F."/>
            <person name="Lyhne E.K."/>
            <person name="Kogle M.E."/>
            <person name="Kuo A."/>
            <person name="Riley R."/>
            <person name="Clum A."/>
            <person name="Nolan M."/>
            <person name="Lipzen A."/>
            <person name="Salamov A."/>
            <person name="Henrissat B."/>
            <person name="Wiebenga A."/>
            <person name="De Vries R.P."/>
            <person name="Grigoriev I.V."/>
            <person name="Mortensen U.H."/>
            <person name="Andersen M.R."/>
            <person name="Baker S.E."/>
        </authorList>
    </citation>
    <scope>NUCLEOTIDE SEQUENCE [LARGE SCALE GENOMIC DNA]</scope>
    <source>
        <strain evidence="2 3">CBS 115572</strain>
    </source>
</reference>
<sequence length="169" mass="18324">MKDEVKTSSSIQQITNHLHSNSARGARVQRVDPPFWPRLGRFRFGCPGVGIAQQPPGGTGESGRREGRKRGGGMELWIAAYGSCKRVMVAKTDLVRGWRLDSPATWQNHKVNQSVASKVVVMVVMGTSQVGRYGNKLGGWTACGQLTRSGLESKSRTGKSCSKVSVLPI</sequence>
<proteinExistence type="predicted"/>
<feature type="region of interest" description="Disordered" evidence="1">
    <location>
        <begin position="1"/>
        <end position="26"/>
    </location>
</feature>
<name>A0A317VMM2_9EURO</name>
<feature type="region of interest" description="Disordered" evidence="1">
    <location>
        <begin position="50"/>
        <end position="69"/>
    </location>
</feature>
<comment type="caution">
    <text evidence="2">The sequence shown here is derived from an EMBL/GenBank/DDBJ whole genome shotgun (WGS) entry which is preliminary data.</text>
</comment>
<protein>
    <submittedName>
        <fullName evidence="2">Uncharacterized protein</fullName>
    </submittedName>
</protein>
<dbReference type="RefSeq" id="XP_025463435.1">
    <property type="nucleotide sequence ID" value="XM_025614113.1"/>
</dbReference>
<organism evidence="2 3">
    <name type="scientific">Aspergillus sclerotioniger CBS 115572</name>
    <dbReference type="NCBI Taxonomy" id="1450535"/>
    <lineage>
        <taxon>Eukaryota</taxon>
        <taxon>Fungi</taxon>
        <taxon>Dikarya</taxon>
        <taxon>Ascomycota</taxon>
        <taxon>Pezizomycotina</taxon>
        <taxon>Eurotiomycetes</taxon>
        <taxon>Eurotiomycetidae</taxon>
        <taxon>Eurotiales</taxon>
        <taxon>Aspergillaceae</taxon>
        <taxon>Aspergillus</taxon>
        <taxon>Aspergillus subgen. Circumdati</taxon>
    </lineage>
</organism>
<dbReference type="Proteomes" id="UP000246702">
    <property type="component" value="Unassembled WGS sequence"/>
</dbReference>
<evidence type="ECO:0000256" key="1">
    <source>
        <dbReference type="SAM" id="MobiDB-lite"/>
    </source>
</evidence>
<feature type="compositionally biased region" description="Polar residues" evidence="1">
    <location>
        <begin position="7"/>
        <end position="23"/>
    </location>
</feature>
<dbReference type="AlphaFoldDB" id="A0A317VMM2"/>
<evidence type="ECO:0000313" key="3">
    <source>
        <dbReference type="Proteomes" id="UP000246702"/>
    </source>
</evidence>
<gene>
    <name evidence="2" type="ORF">BO94DRAFT_559956</name>
</gene>